<keyword evidence="2" id="KW-1185">Reference proteome</keyword>
<name>A0AAD3QWF9_LATJO</name>
<accession>A0AAD3QWF9</accession>
<protein>
    <submittedName>
        <fullName evidence="1">Trichohyalin-like protein</fullName>
    </submittedName>
</protein>
<proteinExistence type="predicted"/>
<evidence type="ECO:0000313" key="2">
    <source>
        <dbReference type="Proteomes" id="UP001279410"/>
    </source>
</evidence>
<gene>
    <name evidence="1" type="ORF">AKAME5_000041100</name>
</gene>
<evidence type="ECO:0000313" key="1">
    <source>
        <dbReference type="EMBL" id="GLD45975.1"/>
    </source>
</evidence>
<dbReference type="AlphaFoldDB" id="A0AAD3QWF9"/>
<dbReference type="EMBL" id="BRZM01000001">
    <property type="protein sequence ID" value="GLD45975.1"/>
    <property type="molecule type" value="Genomic_DNA"/>
</dbReference>
<organism evidence="1 2">
    <name type="scientific">Lates japonicus</name>
    <name type="common">Japanese lates</name>
    <dbReference type="NCBI Taxonomy" id="270547"/>
    <lineage>
        <taxon>Eukaryota</taxon>
        <taxon>Metazoa</taxon>
        <taxon>Chordata</taxon>
        <taxon>Craniata</taxon>
        <taxon>Vertebrata</taxon>
        <taxon>Euteleostomi</taxon>
        <taxon>Actinopterygii</taxon>
        <taxon>Neopterygii</taxon>
        <taxon>Teleostei</taxon>
        <taxon>Neoteleostei</taxon>
        <taxon>Acanthomorphata</taxon>
        <taxon>Carangaria</taxon>
        <taxon>Carangaria incertae sedis</taxon>
        <taxon>Centropomidae</taxon>
        <taxon>Lates</taxon>
    </lineage>
</organism>
<reference evidence="1" key="1">
    <citation type="submission" date="2022-08" db="EMBL/GenBank/DDBJ databases">
        <title>Genome sequencing of akame (Lates japonicus).</title>
        <authorList>
            <person name="Hashiguchi Y."/>
            <person name="Takahashi H."/>
        </authorList>
    </citation>
    <scope>NUCLEOTIDE SEQUENCE</scope>
    <source>
        <strain evidence="1">Kochi</strain>
    </source>
</reference>
<comment type="caution">
    <text evidence="1">The sequence shown here is derived from an EMBL/GenBank/DDBJ whole genome shotgun (WGS) entry which is preliminary data.</text>
</comment>
<sequence>MGLKYEEPAAENIALKKQILKKEFNWMQEKKKIHKEMDFLVSTVFTTRNDVNNLLKDFESKNVQQKQFDTRCMEMDKKLKEKEEGICSLKESLCLQQKETKKVKKQWK</sequence>
<dbReference type="Proteomes" id="UP001279410">
    <property type="component" value="Unassembled WGS sequence"/>
</dbReference>